<evidence type="ECO:0008006" key="4">
    <source>
        <dbReference type="Google" id="ProtNLM"/>
    </source>
</evidence>
<accession>A0ABW9VTC0</accession>
<sequence length="121" mass="12572">MKSKTLPTSAAVVVDGTDATPSLRKTGAQVLAGSGNAGVEGSPAPDEKLKKPKPARGKPSKPVKWTVALPASEHEALQVLRDELGEGGKIKKSLLLRIACQILLDQEREVVAGALAKLSAQ</sequence>
<dbReference type="Proteomes" id="UP000642144">
    <property type="component" value="Unassembled WGS sequence"/>
</dbReference>
<evidence type="ECO:0000313" key="3">
    <source>
        <dbReference type="Proteomes" id="UP000642144"/>
    </source>
</evidence>
<dbReference type="EMBL" id="WWCT01000001">
    <property type="protein sequence ID" value="MYN24866.1"/>
    <property type="molecule type" value="Genomic_DNA"/>
</dbReference>
<keyword evidence="3" id="KW-1185">Reference proteome</keyword>
<protein>
    <recommendedName>
        <fullName evidence="4">Ribbon-helix-helix protein, CopG family</fullName>
    </recommendedName>
</protein>
<feature type="region of interest" description="Disordered" evidence="1">
    <location>
        <begin position="33"/>
        <end position="62"/>
    </location>
</feature>
<name>A0ABW9VTC0_9BURK</name>
<organism evidence="2 3">
    <name type="scientific">Duganella levis</name>
    <dbReference type="NCBI Taxonomy" id="2692169"/>
    <lineage>
        <taxon>Bacteria</taxon>
        <taxon>Pseudomonadati</taxon>
        <taxon>Pseudomonadota</taxon>
        <taxon>Betaproteobacteria</taxon>
        <taxon>Burkholderiales</taxon>
        <taxon>Oxalobacteraceae</taxon>
        <taxon>Telluria group</taxon>
        <taxon>Duganella</taxon>
    </lineage>
</organism>
<gene>
    <name evidence="2" type="ORF">GTP69_00415</name>
</gene>
<reference evidence="2 3" key="1">
    <citation type="submission" date="2019-12" db="EMBL/GenBank/DDBJ databases">
        <title>Novel species isolated from a subtropical stream in China.</title>
        <authorList>
            <person name="Lu H."/>
        </authorList>
    </citation>
    <scope>NUCLEOTIDE SEQUENCE [LARGE SCALE GENOMIC DNA]</scope>
    <source>
        <strain evidence="2 3">CY42W</strain>
    </source>
</reference>
<feature type="compositionally biased region" description="Basic residues" evidence="1">
    <location>
        <begin position="50"/>
        <end position="61"/>
    </location>
</feature>
<evidence type="ECO:0000313" key="2">
    <source>
        <dbReference type="EMBL" id="MYN24866.1"/>
    </source>
</evidence>
<dbReference type="RefSeq" id="WP_161053023.1">
    <property type="nucleotide sequence ID" value="NZ_WWCT01000001.1"/>
</dbReference>
<proteinExistence type="predicted"/>
<evidence type="ECO:0000256" key="1">
    <source>
        <dbReference type="SAM" id="MobiDB-lite"/>
    </source>
</evidence>
<comment type="caution">
    <text evidence="2">The sequence shown here is derived from an EMBL/GenBank/DDBJ whole genome shotgun (WGS) entry which is preliminary data.</text>
</comment>